<reference evidence="1 2" key="1">
    <citation type="journal article" date="2013" name="Genome Biol.">
        <title>The genome sequence of the most widely cultivated cacao type and its use to identify candidate genes regulating pod color.</title>
        <authorList>
            <person name="Motamayor J.C."/>
            <person name="Mockaitis K."/>
            <person name="Schmutz J."/>
            <person name="Haiminen N."/>
            <person name="Iii D.L."/>
            <person name="Cornejo O."/>
            <person name="Findley S.D."/>
            <person name="Zheng P."/>
            <person name="Utro F."/>
            <person name="Royaert S."/>
            <person name="Saski C."/>
            <person name="Jenkins J."/>
            <person name="Podicheti R."/>
            <person name="Zhao M."/>
            <person name="Scheffler B.E."/>
            <person name="Stack J.C."/>
            <person name="Feltus F.A."/>
            <person name="Mustiga G.M."/>
            <person name="Amores F."/>
            <person name="Phillips W."/>
            <person name="Marelli J.P."/>
            <person name="May G.D."/>
            <person name="Shapiro H."/>
            <person name="Ma J."/>
            <person name="Bustamante C.D."/>
            <person name="Schnell R.J."/>
            <person name="Main D."/>
            <person name="Gilbert D."/>
            <person name="Parida L."/>
            <person name="Kuhn D.N."/>
        </authorList>
    </citation>
    <scope>NUCLEOTIDE SEQUENCE [LARGE SCALE GENOMIC DNA]</scope>
    <source>
        <strain evidence="2">cv. Matina 1-6</strain>
    </source>
</reference>
<dbReference type="EMBL" id="CM001886">
    <property type="protein sequence ID" value="EOY16739.1"/>
    <property type="molecule type" value="Genomic_DNA"/>
</dbReference>
<protein>
    <submittedName>
        <fullName evidence="1">Uncharacterized protein</fullName>
    </submittedName>
</protein>
<dbReference type="AlphaFoldDB" id="A0A061FQF5"/>
<evidence type="ECO:0000313" key="1">
    <source>
        <dbReference type="EMBL" id="EOY16739.1"/>
    </source>
</evidence>
<proteinExistence type="predicted"/>
<dbReference type="Proteomes" id="UP000026915">
    <property type="component" value="Chromosome 8"/>
</dbReference>
<keyword evidence="2" id="KW-1185">Reference proteome</keyword>
<sequence length="88" mass="9088">MFITSSSSDLSMCRAPSTVALSQSTRTPHQIEPPVLQHQAFSATTLSSTTNTAFGSELSAAALSSEATLPLAVNSALQCQTLSTAMPT</sequence>
<dbReference type="InParanoid" id="A0A061FQF5"/>
<evidence type="ECO:0000313" key="2">
    <source>
        <dbReference type="Proteomes" id="UP000026915"/>
    </source>
</evidence>
<name>A0A061FQF5_THECC</name>
<dbReference type="HOGENOM" id="CLU_2473508_0_0_1"/>
<organism evidence="1 2">
    <name type="scientific">Theobroma cacao</name>
    <name type="common">Cacao</name>
    <name type="synonym">Cocoa</name>
    <dbReference type="NCBI Taxonomy" id="3641"/>
    <lineage>
        <taxon>Eukaryota</taxon>
        <taxon>Viridiplantae</taxon>
        <taxon>Streptophyta</taxon>
        <taxon>Embryophyta</taxon>
        <taxon>Tracheophyta</taxon>
        <taxon>Spermatophyta</taxon>
        <taxon>Magnoliopsida</taxon>
        <taxon>eudicotyledons</taxon>
        <taxon>Gunneridae</taxon>
        <taxon>Pentapetalae</taxon>
        <taxon>rosids</taxon>
        <taxon>malvids</taxon>
        <taxon>Malvales</taxon>
        <taxon>Malvaceae</taxon>
        <taxon>Byttnerioideae</taxon>
        <taxon>Theobroma</taxon>
    </lineage>
</organism>
<gene>
    <name evidence="1" type="ORF">TCM_035620</name>
</gene>
<dbReference type="Gramene" id="EOY16739">
    <property type="protein sequence ID" value="EOY16739"/>
    <property type="gene ID" value="TCM_035620"/>
</dbReference>
<accession>A0A061FQF5</accession>